<dbReference type="AlphaFoldDB" id="A0A510Y9K0"/>
<dbReference type="STRING" id="1371.GCA_900166605_01101"/>
<feature type="domain" description="HTH cro/C1-type" evidence="1">
    <location>
        <begin position="30"/>
        <end position="84"/>
    </location>
</feature>
<organism evidence="2 3">
    <name type="scientific">Marinococcus halophilus</name>
    <dbReference type="NCBI Taxonomy" id="1371"/>
    <lineage>
        <taxon>Bacteria</taxon>
        <taxon>Bacillati</taxon>
        <taxon>Bacillota</taxon>
        <taxon>Bacilli</taxon>
        <taxon>Bacillales</taxon>
        <taxon>Bacillaceae</taxon>
        <taxon>Marinococcus</taxon>
    </lineage>
</organism>
<dbReference type="GO" id="GO:0003677">
    <property type="term" value="F:DNA binding"/>
    <property type="evidence" value="ECO:0007669"/>
    <property type="project" value="InterPro"/>
</dbReference>
<keyword evidence="3" id="KW-1185">Reference proteome</keyword>
<protein>
    <recommendedName>
        <fullName evidence="1">HTH cro/C1-type domain-containing protein</fullName>
    </recommendedName>
</protein>
<gene>
    <name evidence="2" type="ORF">MHA01_29590</name>
</gene>
<sequence>MKMSWQYYYTVMKRAHIDQLKREVWTAEHIKIKRRMQGLSQRELAEAVGASTRTIRRIEAGMTTPHEELLKIIAQILPIHFPQNRTNEETRWYK</sequence>
<dbReference type="Pfam" id="PF01381">
    <property type="entry name" value="HTH_3"/>
    <property type="match status" value="1"/>
</dbReference>
<dbReference type="CDD" id="cd00093">
    <property type="entry name" value="HTH_XRE"/>
    <property type="match status" value="1"/>
</dbReference>
<dbReference type="SMART" id="SM00530">
    <property type="entry name" value="HTH_XRE"/>
    <property type="match status" value="1"/>
</dbReference>
<proteinExistence type="predicted"/>
<dbReference type="PROSITE" id="PS50943">
    <property type="entry name" value="HTH_CROC1"/>
    <property type="match status" value="1"/>
</dbReference>
<dbReference type="EMBL" id="BJUN01000027">
    <property type="protein sequence ID" value="GEK60054.1"/>
    <property type="molecule type" value="Genomic_DNA"/>
</dbReference>
<dbReference type="InterPro" id="IPR010982">
    <property type="entry name" value="Lambda_DNA-bd_dom_sf"/>
</dbReference>
<accession>A0A510Y9K0</accession>
<dbReference type="SUPFAM" id="SSF47413">
    <property type="entry name" value="lambda repressor-like DNA-binding domains"/>
    <property type="match status" value="1"/>
</dbReference>
<dbReference type="InterPro" id="IPR001387">
    <property type="entry name" value="Cro/C1-type_HTH"/>
</dbReference>
<dbReference type="Gene3D" id="1.10.260.40">
    <property type="entry name" value="lambda repressor-like DNA-binding domains"/>
    <property type="match status" value="1"/>
</dbReference>
<evidence type="ECO:0000259" key="1">
    <source>
        <dbReference type="PROSITE" id="PS50943"/>
    </source>
</evidence>
<evidence type="ECO:0000313" key="2">
    <source>
        <dbReference type="EMBL" id="GEK60054.1"/>
    </source>
</evidence>
<comment type="caution">
    <text evidence="2">The sequence shown here is derived from an EMBL/GenBank/DDBJ whole genome shotgun (WGS) entry which is preliminary data.</text>
</comment>
<name>A0A510Y9K0_MARHA</name>
<evidence type="ECO:0000313" key="3">
    <source>
        <dbReference type="Proteomes" id="UP000321051"/>
    </source>
</evidence>
<dbReference type="Proteomes" id="UP000321051">
    <property type="component" value="Unassembled WGS sequence"/>
</dbReference>
<reference evidence="2 3" key="1">
    <citation type="submission" date="2019-07" db="EMBL/GenBank/DDBJ databases">
        <title>Whole genome shotgun sequence of Marinococcus halophilus NBRC 102359.</title>
        <authorList>
            <person name="Hosoyama A."/>
            <person name="Uohara A."/>
            <person name="Ohji S."/>
            <person name="Ichikawa N."/>
        </authorList>
    </citation>
    <scope>NUCLEOTIDE SEQUENCE [LARGE SCALE GENOMIC DNA]</scope>
    <source>
        <strain evidence="2 3">NBRC 102359</strain>
    </source>
</reference>
<dbReference type="RefSeq" id="WP_158219170.1">
    <property type="nucleotide sequence ID" value="NZ_BJUN01000027.1"/>
</dbReference>